<gene>
    <name evidence="9" type="primary">trpF</name>
    <name evidence="11" type="ORF">I6E12_04485</name>
</gene>
<dbReference type="Gene3D" id="3.20.20.70">
    <property type="entry name" value="Aldolase class I"/>
    <property type="match status" value="1"/>
</dbReference>
<dbReference type="HAMAP" id="MF_00135">
    <property type="entry name" value="PRAI"/>
    <property type="match status" value="1"/>
</dbReference>
<dbReference type="InterPro" id="IPR011060">
    <property type="entry name" value="RibuloseP-bd_barrel"/>
</dbReference>
<dbReference type="PANTHER" id="PTHR42894">
    <property type="entry name" value="N-(5'-PHOSPHORIBOSYL)ANTHRANILATE ISOMERASE"/>
    <property type="match status" value="1"/>
</dbReference>
<evidence type="ECO:0000259" key="10">
    <source>
        <dbReference type="Pfam" id="PF00697"/>
    </source>
</evidence>
<evidence type="ECO:0000256" key="3">
    <source>
        <dbReference type="ARBA" id="ARBA00012572"/>
    </source>
</evidence>
<dbReference type="EMBL" id="JADYTN010000007">
    <property type="protein sequence ID" value="MCF2563368.1"/>
    <property type="molecule type" value="Genomic_DNA"/>
</dbReference>
<keyword evidence="7 9" id="KW-0057">Aromatic amino acid biosynthesis</keyword>
<dbReference type="CDD" id="cd00405">
    <property type="entry name" value="PRAI"/>
    <property type="match status" value="1"/>
</dbReference>
<comment type="catalytic activity">
    <reaction evidence="1 9">
        <text>N-(5-phospho-beta-D-ribosyl)anthranilate = 1-(2-carboxyphenylamino)-1-deoxy-D-ribulose 5-phosphate</text>
        <dbReference type="Rhea" id="RHEA:21540"/>
        <dbReference type="ChEBI" id="CHEBI:18277"/>
        <dbReference type="ChEBI" id="CHEBI:58613"/>
        <dbReference type="EC" id="5.3.1.24"/>
    </reaction>
</comment>
<dbReference type="GO" id="GO:0016853">
    <property type="term" value="F:isomerase activity"/>
    <property type="evidence" value="ECO:0007669"/>
    <property type="project" value="UniProtKB-KW"/>
</dbReference>
<evidence type="ECO:0000256" key="4">
    <source>
        <dbReference type="ARBA" id="ARBA00022272"/>
    </source>
</evidence>
<evidence type="ECO:0000256" key="9">
    <source>
        <dbReference type="HAMAP-Rule" id="MF_00135"/>
    </source>
</evidence>
<evidence type="ECO:0000256" key="7">
    <source>
        <dbReference type="ARBA" id="ARBA00023141"/>
    </source>
</evidence>
<keyword evidence="8 9" id="KW-0413">Isomerase</keyword>
<dbReference type="PANTHER" id="PTHR42894:SF1">
    <property type="entry name" value="N-(5'-PHOSPHORIBOSYL)ANTHRANILATE ISOMERASE"/>
    <property type="match status" value="1"/>
</dbReference>
<sequence>MIVKVCGMRDADNIRQVAQLGIHMMGFIFYQKSPRCVSRPVSRCEADAGVERIGVFVNDSVMHILQCINDYNLNGVQLHGQEPPEFCRQLKANGVELLLKALSVASVNDLKQCGAYDGIVDYFVFDTKTPDYGGSGKCFDWEVLRHYKGTTPFLLSGGLGMHNTEELLRFQHPRWCGIDLNSCFEVAPGHKDVALLKQYLQTVREIL</sequence>
<reference evidence="11 12" key="1">
    <citation type="submission" date="2020-12" db="EMBL/GenBank/DDBJ databases">
        <title>Whole genome sequences of gut porcine anaerobes.</title>
        <authorList>
            <person name="Kubasova T."/>
            <person name="Jahodarova E."/>
            <person name="Rychlik I."/>
        </authorList>
    </citation>
    <scope>NUCLEOTIDE SEQUENCE [LARGE SCALE GENOMIC DNA]</scope>
    <source>
        <strain evidence="11 12">An925</strain>
    </source>
</reference>
<dbReference type="InterPro" id="IPR044643">
    <property type="entry name" value="TrpF_fam"/>
</dbReference>
<organism evidence="11 12">
    <name type="scientific">Xylanibacter brevis</name>
    <dbReference type="NCBI Taxonomy" id="83231"/>
    <lineage>
        <taxon>Bacteria</taxon>
        <taxon>Pseudomonadati</taxon>
        <taxon>Bacteroidota</taxon>
        <taxon>Bacteroidia</taxon>
        <taxon>Bacteroidales</taxon>
        <taxon>Prevotellaceae</taxon>
        <taxon>Xylanibacter</taxon>
    </lineage>
</organism>
<comment type="pathway">
    <text evidence="2 9">Amino-acid biosynthesis; L-tryptophan biosynthesis; L-tryptophan from chorismate: step 3/5.</text>
</comment>
<name>A0ABS9CEF3_9BACT</name>
<evidence type="ECO:0000313" key="12">
    <source>
        <dbReference type="Proteomes" id="UP001200470"/>
    </source>
</evidence>
<evidence type="ECO:0000256" key="5">
    <source>
        <dbReference type="ARBA" id="ARBA00022605"/>
    </source>
</evidence>
<protein>
    <recommendedName>
        <fullName evidence="4 9">N-(5'-phosphoribosyl)anthranilate isomerase</fullName>
        <shortName evidence="9">PRAI</shortName>
        <ecNumber evidence="3 9">5.3.1.24</ecNumber>
    </recommendedName>
</protein>
<comment type="caution">
    <text evidence="11">The sequence shown here is derived from an EMBL/GenBank/DDBJ whole genome shotgun (WGS) entry which is preliminary data.</text>
</comment>
<comment type="similarity">
    <text evidence="9">Belongs to the TrpF family.</text>
</comment>
<dbReference type="InterPro" id="IPR001240">
    <property type="entry name" value="PRAI_dom"/>
</dbReference>
<dbReference type="Pfam" id="PF00697">
    <property type="entry name" value="PRAI"/>
    <property type="match status" value="1"/>
</dbReference>
<evidence type="ECO:0000256" key="2">
    <source>
        <dbReference type="ARBA" id="ARBA00004664"/>
    </source>
</evidence>
<keyword evidence="5 9" id="KW-0028">Amino-acid biosynthesis</keyword>
<keyword evidence="6 9" id="KW-0822">Tryptophan biosynthesis</keyword>
<evidence type="ECO:0000256" key="8">
    <source>
        <dbReference type="ARBA" id="ARBA00023235"/>
    </source>
</evidence>
<dbReference type="InterPro" id="IPR013785">
    <property type="entry name" value="Aldolase_TIM"/>
</dbReference>
<evidence type="ECO:0000256" key="6">
    <source>
        <dbReference type="ARBA" id="ARBA00022822"/>
    </source>
</evidence>
<evidence type="ECO:0000256" key="1">
    <source>
        <dbReference type="ARBA" id="ARBA00001164"/>
    </source>
</evidence>
<keyword evidence="12" id="KW-1185">Reference proteome</keyword>
<evidence type="ECO:0000313" key="11">
    <source>
        <dbReference type="EMBL" id="MCF2563368.1"/>
    </source>
</evidence>
<dbReference type="RefSeq" id="WP_301637762.1">
    <property type="nucleotide sequence ID" value="NZ_JADYTN010000007.1"/>
</dbReference>
<dbReference type="SUPFAM" id="SSF51366">
    <property type="entry name" value="Ribulose-phoshate binding barrel"/>
    <property type="match status" value="1"/>
</dbReference>
<accession>A0ABS9CEF3</accession>
<feature type="domain" description="N-(5'phosphoribosyl) anthranilate isomerase (PRAI)" evidence="10">
    <location>
        <begin position="3"/>
        <end position="201"/>
    </location>
</feature>
<proteinExistence type="inferred from homology"/>
<dbReference type="EC" id="5.3.1.24" evidence="3 9"/>
<dbReference type="Proteomes" id="UP001200470">
    <property type="component" value="Unassembled WGS sequence"/>
</dbReference>